<accession>A0A444UPC1</accession>
<gene>
    <name evidence="2" type="ORF">EOD39_11300</name>
</gene>
<proteinExistence type="predicted"/>
<dbReference type="Proteomes" id="UP000289886">
    <property type="component" value="Unassembled WGS sequence"/>
</dbReference>
<sequence>MDQRTVTCGDVSVTLKSTYPRLLKNLTMAFVMAFSAFTDVLCSTFPHRREELNHYLAYTIELAVRYGGTILYDYHKSFSAKAAAVLGTDNIVINWARPDIDLFHRIFGGRREYACGVCSSTSHSTHLCPKTAAAGPSSSSRFPPFSPNFHY</sequence>
<feature type="region of interest" description="Disordered" evidence="1">
    <location>
        <begin position="132"/>
        <end position="151"/>
    </location>
</feature>
<dbReference type="AlphaFoldDB" id="A0A444UPC1"/>
<name>A0A444UPC1_ACIRT</name>
<evidence type="ECO:0000313" key="2">
    <source>
        <dbReference type="EMBL" id="RXM37000.1"/>
    </source>
</evidence>
<evidence type="ECO:0000313" key="3">
    <source>
        <dbReference type="Proteomes" id="UP000289886"/>
    </source>
</evidence>
<keyword evidence="3" id="KW-1185">Reference proteome</keyword>
<organism evidence="2 3">
    <name type="scientific">Acipenser ruthenus</name>
    <name type="common">Sterlet sturgeon</name>
    <dbReference type="NCBI Taxonomy" id="7906"/>
    <lineage>
        <taxon>Eukaryota</taxon>
        <taxon>Metazoa</taxon>
        <taxon>Chordata</taxon>
        <taxon>Craniata</taxon>
        <taxon>Vertebrata</taxon>
        <taxon>Euteleostomi</taxon>
        <taxon>Actinopterygii</taxon>
        <taxon>Chondrostei</taxon>
        <taxon>Acipenseriformes</taxon>
        <taxon>Acipenseridae</taxon>
        <taxon>Acipenser</taxon>
    </lineage>
</organism>
<dbReference type="EMBL" id="SCEB01214142">
    <property type="protein sequence ID" value="RXM37000.1"/>
    <property type="molecule type" value="Genomic_DNA"/>
</dbReference>
<reference evidence="2 3" key="1">
    <citation type="submission" date="2019-01" db="EMBL/GenBank/DDBJ databases">
        <title>Draft Genome and Complete Hox-Cluster Characterization of the Sterlet Sturgeon (Acipenser ruthenus).</title>
        <authorList>
            <person name="Wei Q."/>
        </authorList>
    </citation>
    <scope>NUCLEOTIDE SEQUENCE [LARGE SCALE GENOMIC DNA]</scope>
    <source>
        <strain evidence="2">WHYD16114868_AA</strain>
        <tissue evidence="2">Blood</tissue>
    </source>
</reference>
<protein>
    <submittedName>
        <fullName evidence="2">Uncharacterized protein</fullName>
    </submittedName>
</protein>
<evidence type="ECO:0000256" key="1">
    <source>
        <dbReference type="SAM" id="MobiDB-lite"/>
    </source>
</evidence>
<comment type="caution">
    <text evidence="2">The sequence shown here is derived from an EMBL/GenBank/DDBJ whole genome shotgun (WGS) entry which is preliminary data.</text>
</comment>